<proteinExistence type="predicted"/>
<protein>
    <submittedName>
        <fullName evidence="1">Putative exported protein</fullName>
    </submittedName>
</protein>
<comment type="caution">
    <text evidence="1">The sequence shown here is derived from an EMBL/GenBank/DDBJ whole genome shotgun (WGS) entry which is preliminary data.</text>
</comment>
<evidence type="ECO:0000313" key="2">
    <source>
        <dbReference type="Proteomes" id="UP000194546"/>
    </source>
</evidence>
<dbReference type="EMBL" id="NBTY01000160">
    <property type="protein sequence ID" value="OTP69044.1"/>
    <property type="molecule type" value="Genomic_DNA"/>
</dbReference>
<organism evidence="1 2">
    <name type="scientific">Caballeronia sordidicola</name>
    <name type="common">Burkholderia sordidicola</name>
    <dbReference type="NCBI Taxonomy" id="196367"/>
    <lineage>
        <taxon>Bacteria</taxon>
        <taxon>Pseudomonadati</taxon>
        <taxon>Pseudomonadota</taxon>
        <taxon>Betaproteobacteria</taxon>
        <taxon>Burkholderiales</taxon>
        <taxon>Burkholderiaceae</taxon>
        <taxon>Caballeronia</taxon>
    </lineage>
</organism>
<gene>
    <name evidence="1" type="ORF">PAMC26510_27950</name>
</gene>
<reference evidence="1 2" key="1">
    <citation type="submission" date="2017-03" db="EMBL/GenBank/DDBJ databases">
        <title>Genome analysis of strain PAMC 26510.</title>
        <authorList>
            <person name="Oh H.-M."/>
            <person name="Yang J.-A."/>
        </authorList>
    </citation>
    <scope>NUCLEOTIDE SEQUENCE [LARGE SCALE GENOMIC DNA]</scope>
    <source>
        <strain evidence="1 2">PAMC 26510</strain>
    </source>
</reference>
<evidence type="ECO:0000313" key="1">
    <source>
        <dbReference type="EMBL" id="OTP69044.1"/>
    </source>
</evidence>
<accession>A0A242MCM5</accession>
<dbReference type="Proteomes" id="UP000194546">
    <property type="component" value="Unassembled WGS sequence"/>
</dbReference>
<sequence>MSLALVGLTRSGQRLRRDPEAVAVD</sequence>
<dbReference type="AlphaFoldDB" id="A0A242MCM5"/>
<name>A0A242MCM5_CABSO</name>